<name>A0A7W6FTY8_9HYPH</name>
<evidence type="ECO:0000256" key="6">
    <source>
        <dbReference type="SAM" id="Phobius"/>
    </source>
</evidence>
<accession>A0A7W6FTY8</accession>
<evidence type="ECO:0000256" key="4">
    <source>
        <dbReference type="ARBA" id="ARBA00022989"/>
    </source>
</evidence>
<reference evidence="7 8" key="1">
    <citation type="submission" date="2020-08" db="EMBL/GenBank/DDBJ databases">
        <title>Genomic Encyclopedia of Type Strains, Phase IV (KMG-IV): sequencing the most valuable type-strain genomes for metagenomic binning, comparative biology and taxonomic classification.</title>
        <authorList>
            <person name="Goeker M."/>
        </authorList>
    </citation>
    <scope>NUCLEOTIDE SEQUENCE [LARGE SCALE GENOMIC DNA]</scope>
    <source>
        <strain evidence="7 8">DSM 25024</strain>
    </source>
</reference>
<comment type="caution">
    <text evidence="7">The sequence shown here is derived from an EMBL/GenBank/DDBJ whole genome shotgun (WGS) entry which is preliminary data.</text>
</comment>
<feature type="transmembrane region" description="Helical" evidence="6">
    <location>
        <begin position="143"/>
        <end position="162"/>
    </location>
</feature>
<dbReference type="OrthoDB" id="259025at2"/>
<feature type="transmembrane region" description="Helical" evidence="6">
    <location>
        <begin position="114"/>
        <end position="131"/>
    </location>
</feature>
<keyword evidence="8" id="KW-1185">Reference proteome</keyword>
<feature type="transmembrane region" description="Helical" evidence="6">
    <location>
        <begin position="85"/>
        <end position="105"/>
    </location>
</feature>
<keyword evidence="3 6" id="KW-0812">Transmembrane</keyword>
<evidence type="ECO:0000256" key="1">
    <source>
        <dbReference type="ARBA" id="ARBA00004651"/>
    </source>
</evidence>
<evidence type="ECO:0000256" key="2">
    <source>
        <dbReference type="ARBA" id="ARBA00022475"/>
    </source>
</evidence>
<keyword evidence="4 6" id="KW-1133">Transmembrane helix</keyword>
<evidence type="ECO:0000313" key="8">
    <source>
        <dbReference type="Proteomes" id="UP000531216"/>
    </source>
</evidence>
<organism evidence="7 8">
    <name type="scientific">Aureimonas phyllosphaerae</name>
    <dbReference type="NCBI Taxonomy" id="1166078"/>
    <lineage>
        <taxon>Bacteria</taxon>
        <taxon>Pseudomonadati</taxon>
        <taxon>Pseudomonadota</taxon>
        <taxon>Alphaproteobacteria</taxon>
        <taxon>Hyphomicrobiales</taxon>
        <taxon>Aurantimonadaceae</taxon>
        <taxon>Aureimonas</taxon>
    </lineage>
</organism>
<dbReference type="EMBL" id="JACIDO010000003">
    <property type="protein sequence ID" value="MBB3935523.1"/>
    <property type="molecule type" value="Genomic_DNA"/>
</dbReference>
<dbReference type="RefSeq" id="WP_090960374.1">
    <property type="nucleotide sequence ID" value="NZ_FOOA01000003.1"/>
</dbReference>
<keyword evidence="2" id="KW-1003">Cell membrane</keyword>
<dbReference type="InterPro" id="IPR019108">
    <property type="entry name" value="Caa3_assmbl_CtaG-rel"/>
</dbReference>
<dbReference type="Pfam" id="PF09678">
    <property type="entry name" value="Caa3_CtaG"/>
    <property type="match status" value="1"/>
</dbReference>
<keyword evidence="5 6" id="KW-0472">Membrane</keyword>
<feature type="transmembrane region" description="Helical" evidence="6">
    <location>
        <begin position="28"/>
        <end position="45"/>
    </location>
</feature>
<gene>
    <name evidence="7" type="ORF">GGR05_001667</name>
</gene>
<proteinExistence type="predicted"/>
<evidence type="ECO:0000313" key="7">
    <source>
        <dbReference type="EMBL" id="MBB3935523.1"/>
    </source>
</evidence>
<evidence type="ECO:0000256" key="5">
    <source>
        <dbReference type="ARBA" id="ARBA00023136"/>
    </source>
</evidence>
<feature type="transmembrane region" description="Helical" evidence="6">
    <location>
        <begin position="57"/>
        <end position="79"/>
    </location>
</feature>
<feature type="transmembrane region" description="Helical" evidence="6">
    <location>
        <begin position="174"/>
        <end position="198"/>
    </location>
</feature>
<dbReference type="AlphaFoldDB" id="A0A7W6FTY8"/>
<feature type="transmembrane region" description="Helical" evidence="6">
    <location>
        <begin position="218"/>
        <end position="243"/>
    </location>
</feature>
<sequence>MLERAYDPYCGSAPVPGDLLRAWNLDPVLIAALSLGFMVGLAAIRRHGGDVASRRRWLIVCLAVLAVTLISPLCALSSALFSARVVHHMLLVAVAAPLLALAFPLRRPASARSLSAAVAAHVLTLWFWHAPQPYAFALSSDDAYWLMELTLFGSAVAFWRCVLGPGSASAPALFAHLTVIVQMGLLGALITFAPGALYAQHVLTTEPFGLSALDDQQLAGLVMWVPALIPYLLAALGGVVKLAGGDDVGERSVV</sequence>
<dbReference type="GO" id="GO:0005886">
    <property type="term" value="C:plasma membrane"/>
    <property type="evidence" value="ECO:0007669"/>
    <property type="project" value="UniProtKB-SubCell"/>
</dbReference>
<dbReference type="Proteomes" id="UP000531216">
    <property type="component" value="Unassembled WGS sequence"/>
</dbReference>
<protein>
    <submittedName>
        <fullName evidence="7">Putative membrane protein</fullName>
    </submittedName>
</protein>
<comment type="subcellular location">
    <subcellularLocation>
        <location evidence="1">Cell membrane</location>
        <topology evidence="1">Multi-pass membrane protein</topology>
    </subcellularLocation>
</comment>
<evidence type="ECO:0000256" key="3">
    <source>
        <dbReference type="ARBA" id="ARBA00022692"/>
    </source>
</evidence>